<dbReference type="PANTHER" id="PTHR32410">
    <property type="entry name" value="CYSTEINE/HISTIDINE-RICH C1 DOMAIN FAMILY PROTEIN"/>
    <property type="match status" value="1"/>
</dbReference>
<dbReference type="InterPro" id="IPR001965">
    <property type="entry name" value="Znf_PHD"/>
</dbReference>
<sequence length="632" mass="74064">MSEHKHPLDLIDLWLEQLHHEEECEEDEEAEDASLIAKQQFHCLCFLCEEEIKWFHRYYYTCQQCDYSIHKFCAKLPPRLEDTCHAHTLYFLQPSDDWRCTICHKRHNSNYFSYHCSQCNFNVDVNCATKFLQKNIVHHPSHKHPLACLTKHIICECDACGKKHAGTFYHCNICEGPFVHNDCVFLPEKLQIQHYTNNYFSHTHHLTLAYSFSRADQESKFFPRCRVCSKGFYKTSNLWIYKCEKCRYYTHLDCITPRNEPFMSILGYPGTGRTIKNYVDLEHPDLVHLPFPNTSYSILKHLFFKKNISTTTFEINISHQHPLILEDVECTDVTSPTLSRIKSISYHDPMKSIQLLCNGCLRPIMSGPIYVCANYEDEDCNFVLHKWCSRLPCELKDHFAHPQHTLVLHSKSPNKFFGVFRCDICGLSCNGFVYCCEKCKYYIDVNCAFLPKEITHASHPNHLLSRVGNGLDFVCHICNFYINSNRALLIPETTSHKCDKHPMKLSYFPIENHKSEYFCEICEKEFDPEFTFYHCDKCMQSVHTACAPSILRYETHTGDCYSRYVYRFVNVKFGGTYNNNKVHPHPLSFVQGIARDGECNRCGSRLQYEMIFKCRLNCKFAVDIFCCELLSK</sequence>
<keyword evidence="8" id="KW-1185">Reference proteome</keyword>
<dbReference type="PROSITE" id="PS50016">
    <property type="entry name" value="ZF_PHD_2"/>
    <property type="match status" value="1"/>
</dbReference>
<protein>
    <recommendedName>
        <fullName evidence="6">PHD-type domain-containing protein</fullName>
    </recommendedName>
</protein>
<comment type="caution">
    <text evidence="7">The sequence shown here is derived from an EMBL/GenBank/DDBJ whole genome shotgun (WGS) entry which is preliminary data.</text>
</comment>
<dbReference type="InterPro" id="IPR019787">
    <property type="entry name" value="Znf_PHD-finger"/>
</dbReference>
<dbReference type="SMART" id="SM00249">
    <property type="entry name" value="PHD"/>
    <property type="match status" value="4"/>
</dbReference>
<evidence type="ECO:0000313" key="8">
    <source>
        <dbReference type="Proteomes" id="UP001408789"/>
    </source>
</evidence>
<reference evidence="7 8" key="1">
    <citation type="submission" date="2024-04" db="EMBL/GenBank/DDBJ databases">
        <title>The reference genome of an endangered Asteraceae, Deinandra increscens subsp. villosa, native to the Central Coast of California.</title>
        <authorList>
            <person name="Guilliams M."/>
            <person name="Hasenstab-Lehman K."/>
            <person name="Meyer R."/>
            <person name="Mcevoy S."/>
        </authorList>
    </citation>
    <scope>NUCLEOTIDE SEQUENCE [LARGE SCALE GENOMIC DNA]</scope>
    <source>
        <tissue evidence="7">Leaf</tissue>
    </source>
</reference>
<proteinExistence type="predicted"/>
<dbReference type="InterPro" id="IPR053192">
    <property type="entry name" value="Vacuole_Formation_Reg"/>
</dbReference>
<dbReference type="EMBL" id="JBCNJP010000014">
    <property type="protein sequence ID" value="KAK9068848.1"/>
    <property type="molecule type" value="Genomic_DNA"/>
</dbReference>
<evidence type="ECO:0000256" key="3">
    <source>
        <dbReference type="ARBA" id="ARBA00022771"/>
    </source>
</evidence>
<dbReference type="GO" id="GO:0008270">
    <property type="term" value="F:zinc ion binding"/>
    <property type="evidence" value="ECO:0007669"/>
    <property type="project" value="UniProtKB-KW"/>
</dbReference>
<dbReference type="PANTHER" id="PTHR32410:SF161">
    <property type="entry name" value="DC1, ZINC FINGER, RING_FYVE_PHD-TYPE-RELATED"/>
    <property type="match status" value="1"/>
</dbReference>
<evidence type="ECO:0000259" key="6">
    <source>
        <dbReference type="PROSITE" id="PS50016"/>
    </source>
</evidence>
<name>A0AAP0GZA9_9ASTR</name>
<dbReference type="InterPro" id="IPR046349">
    <property type="entry name" value="C1-like_sf"/>
</dbReference>
<dbReference type="InterPro" id="IPR004146">
    <property type="entry name" value="DC1"/>
</dbReference>
<organism evidence="7 8">
    <name type="scientific">Deinandra increscens subsp. villosa</name>
    <dbReference type="NCBI Taxonomy" id="3103831"/>
    <lineage>
        <taxon>Eukaryota</taxon>
        <taxon>Viridiplantae</taxon>
        <taxon>Streptophyta</taxon>
        <taxon>Embryophyta</taxon>
        <taxon>Tracheophyta</taxon>
        <taxon>Spermatophyta</taxon>
        <taxon>Magnoliopsida</taxon>
        <taxon>eudicotyledons</taxon>
        <taxon>Gunneridae</taxon>
        <taxon>Pentapetalae</taxon>
        <taxon>asterids</taxon>
        <taxon>campanulids</taxon>
        <taxon>Asterales</taxon>
        <taxon>Asteraceae</taxon>
        <taxon>Asteroideae</taxon>
        <taxon>Heliantheae alliance</taxon>
        <taxon>Madieae</taxon>
        <taxon>Madiinae</taxon>
        <taxon>Deinandra</taxon>
    </lineage>
</organism>
<evidence type="ECO:0000256" key="5">
    <source>
        <dbReference type="PROSITE-ProRule" id="PRU00146"/>
    </source>
</evidence>
<dbReference type="SUPFAM" id="SSF57889">
    <property type="entry name" value="Cysteine-rich domain"/>
    <property type="match status" value="5"/>
</dbReference>
<dbReference type="Proteomes" id="UP001408789">
    <property type="component" value="Unassembled WGS sequence"/>
</dbReference>
<dbReference type="Pfam" id="PF03107">
    <property type="entry name" value="C1_2"/>
    <property type="match status" value="3"/>
</dbReference>
<keyword evidence="2" id="KW-0677">Repeat</keyword>
<evidence type="ECO:0000256" key="2">
    <source>
        <dbReference type="ARBA" id="ARBA00022737"/>
    </source>
</evidence>
<evidence type="ECO:0000256" key="4">
    <source>
        <dbReference type="ARBA" id="ARBA00022833"/>
    </source>
</evidence>
<accession>A0AAP0GZA9</accession>
<dbReference type="AlphaFoldDB" id="A0AAP0GZA9"/>
<evidence type="ECO:0000313" key="7">
    <source>
        <dbReference type="EMBL" id="KAK9068848.1"/>
    </source>
</evidence>
<keyword evidence="3 5" id="KW-0863">Zinc-finger</keyword>
<keyword evidence="4" id="KW-0862">Zinc</keyword>
<feature type="domain" description="PHD-type" evidence="6">
    <location>
        <begin position="42"/>
        <end position="106"/>
    </location>
</feature>
<keyword evidence="1" id="KW-0479">Metal-binding</keyword>
<evidence type="ECO:0000256" key="1">
    <source>
        <dbReference type="ARBA" id="ARBA00022723"/>
    </source>
</evidence>
<gene>
    <name evidence="7" type="ORF">SSX86_012964</name>
</gene>